<keyword evidence="3" id="KW-0597">Phosphoprotein</keyword>
<evidence type="ECO:0000256" key="6">
    <source>
        <dbReference type="ARBA" id="ARBA00022777"/>
    </source>
</evidence>
<dbReference type="PANTHER" id="PTHR24421:SF10">
    <property type="entry name" value="NITRATE_NITRITE SENSOR PROTEIN NARQ"/>
    <property type="match status" value="1"/>
</dbReference>
<accession>A0A918ZN10</accession>
<protein>
    <recommendedName>
        <fullName evidence="2">histidine kinase</fullName>
        <ecNumber evidence="2">2.7.13.3</ecNumber>
    </recommendedName>
</protein>
<feature type="compositionally biased region" description="Low complexity" evidence="9">
    <location>
        <begin position="352"/>
        <end position="367"/>
    </location>
</feature>
<keyword evidence="10" id="KW-1133">Transmembrane helix</keyword>
<feature type="compositionally biased region" description="Low complexity" evidence="9">
    <location>
        <begin position="420"/>
        <end position="440"/>
    </location>
</feature>
<feature type="transmembrane region" description="Helical" evidence="10">
    <location>
        <begin position="140"/>
        <end position="158"/>
    </location>
</feature>
<feature type="region of interest" description="Disordered" evidence="9">
    <location>
        <begin position="344"/>
        <end position="370"/>
    </location>
</feature>
<keyword evidence="4" id="KW-0808">Transferase</keyword>
<dbReference type="InterPro" id="IPR011712">
    <property type="entry name" value="Sig_transdc_His_kin_sub3_dim/P"/>
</dbReference>
<gene>
    <name evidence="13" type="ORF">GCM10018785_31280</name>
</gene>
<dbReference type="CDD" id="cd16917">
    <property type="entry name" value="HATPase_UhpB-NarQ-NarX-like"/>
    <property type="match status" value="1"/>
</dbReference>
<reference evidence="13" key="1">
    <citation type="journal article" date="2014" name="Int. J. Syst. Evol. Microbiol.">
        <title>Complete genome sequence of Corynebacterium casei LMG S-19264T (=DSM 44701T), isolated from a smear-ripened cheese.</title>
        <authorList>
            <consortium name="US DOE Joint Genome Institute (JGI-PGF)"/>
            <person name="Walter F."/>
            <person name="Albersmeier A."/>
            <person name="Kalinowski J."/>
            <person name="Ruckert C."/>
        </authorList>
    </citation>
    <scope>NUCLEOTIDE SEQUENCE</scope>
    <source>
        <strain evidence="13">JCM 4784</strain>
    </source>
</reference>
<dbReference type="PANTHER" id="PTHR24421">
    <property type="entry name" value="NITRATE/NITRITE SENSOR PROTEIN NARX-RELATED"/>
    <property type="match status" value="1"/>
</dbReference>
<keyword evidence="5" id="KW-0547">Nucleotide-binding</keyword>
<evidence type="ECO:0000313" key="14">
    <source>
        <dbReference type="Proteomes" id="UP000608024"/>
    </source>
</evidence>
<evidence type="ECO:0000256" key="10">
    <source>
        <dbReference type="SAM" id="Phobius"/>
    </source>
</evidence>
<name>A0A918ZN10_9ACTN</name>
<evidence type="ECO:0000256" key="3">
    <source>
        <dbReference type="ARBA" id="ARBA00022553"/>
    </source>
</evidence>
<dbReference type="Gene3D" id="1.20.5.1930">
    <property type="match status" value="1"/>
</dbReference>
<keyword evidence="10" id="KW-0812">Transmembrane</keyword>
<organism evidence="13 14">
    <name type="scientific">Streptomyces longispororuber</name>
    <dbReference type="NCBI Taxonomy" id="68230"/>
    <lineage>
        <taxon>Bacteria</taxon>
        <taxon>Bacillati</taxon>
        <taxon>Actinomycetota</taxon>
        <taxon>Actinomycetes</taxon>
        <taxon>Kitasatosporales</taxon>
        <taxon>Streptomycetaceae</taxon>
        <taxon>Streptomyces</taxon>
    </lineage>
</organism>
<dbReference type="RefSeq" id="WP_190136539.1">
    <property type="nucleotide sequence ID" value="NZ_BNBT01000039.1"/>
</dbReference>
<keyword evidence="8" id="KW-0902">Two-component regulatory system</keyword>
<feature type="domain" description="Histidine kinase/HSP90-like ATPase" evidence="11">
    <location>
        <begin position="305"/>
        <end position="409"/>
    </location>
</feature>
<comment type="caution">
    <text evidence="13">The sequence shown here is derived from an EMBL/GenBank/DDBJ whole genome shotgun (WGS) entry which is preliminary data.</text>
</comment>
<dbReference type="GO" id="GO:0016020">
    <property type="term" value="C:membrane"/>
    <property type="evidence" value="ECO:0007669"/>
    <property type="project" value="InterPro"/>
</dbReference>
<dbReference type="InterPro" id="IPR003594">
    <property type="entry name" value="HATPase_dom"/>
</dbReference>
<evidence type="ECO:0000256" key="5">
    <source>
        <dbReference type="ARBA" id="ARBA00022741"/>
    </source>
</evidence>
<evidence type="ECO:0000256" key="8">
    <source>
        <dbReference type="ARBA" id="ARBA00023012"/>
    </source>
</evidence>
<reference evidence="13" key="2">
    <citation type="submission" date="2020-09" db="EMBL/GenBank/DDBJ databases">
        <authorList>
            <person name="Sun Q."/>
            <person name="Ohkuma M."/>
        </authorList>
    </citation>
    <scope>NUCLEOTIDE SEQUENCE</scope>
    <source>
        <strain evidence="13">JCM 4784</strain>
    </source>
</reference>
<evidence type="ECO:0000313" key="13">
    <source>
        <dbReference type="EMBL" id="GHE59832.1"/>
    </source>
</evidence>
<dbReference type="GO" id="GO:0046983">
    <property type="term" value="F:protein dimerization activity"/>
    <property type="evidence" value="ECO:0007669"/>
    <property type="project" value="InterPro"/>
</dbReference>
<keyword evidence="7" id="KW-0067">ATP-binding</keyword>
<evidence type="ECO:0000256" key="1">
    <source>
        <dbReference type="ARBA" id="ARBA00000085"/>
    </source>
</evidence>
<feature type="transmembrane region" description="Helical" evidence="10">
    <location>
        <begin position="20"/>
        <end position="36"/>
    </location>
</feature>
<keyword evidence="10" id="KW-0472">Membrane</keyword>
<keyword evidence="14" id="KW-1185">Reference proteome</keyword>
<feature type="transmembrane region" description="Helical" evidence="10">
    <location>
        <begin position="85"/>
        <end position="105"/>
    </location>
</feature>
<comment type="catalytic activity">
    <reaction evidence="1">
        <text>ATP + protein L-histidine = ADP + protein N-phospho-L-histidine.</text>
        <dbReference type="EC" id="2.7.13.3"/>
    </reaction>
</comment>
<feature type="transmembrane region" description="Helical" evidence="10">
    <location>
        <begin position="117"/>
        <end position="134"/>
    </location>
</feature>
<dbReference type="EMBL" id="BNBT01000039">
    <property type="protein sequence ID" value="GHE59832.1"/>
    <property type="molecule type" value="Genomic_DNA"/>
</dbReference>
<evidence type="ECO:0000259" key="11">
    <source>
        <dbReference type="Pfam" id="PF02518"/>
    </source>
</evidence>
<dbReference type="InterPro" id="IPR036890">
    <property type="entry name" value="HATPase_C_sf"/>
</dbReference>
<feature type="domain" description="Signal transduction histidine kinase subgroup 3 dimerisation and phosphoacceptor" evidence="12">
    <location>
        <begin position="193"/>
        <end position="258"/>
    </location>
</feature>
<dbReference type="AlphaFoldDB" id="A0A918ZN10"/>
<evidence type="ECO:0000256" key="7">
    <source>
        <dbReference type="ARBA" id="ARBA00022840"/>
    </source>
</evidence>
<dbReference type="SUPFAM" id="SSF55874">
    <property type="entry name" value="ATPase domain of HSP90 chaperone/DNA topoisomerase II/histidine kinase"/>
    <property type="match status" value="1"/>
</dbReference>
<dbReference type="Pfam" id="PF07730">
    <property type="entry name" value="HisKA_3"/>
    <property type="match status" value="1"/>
</dbReference>
<dbReference type="InterPro" id="IPR050482">
    <property type="entry name" value="Sensor_HK_TwoCompSys"/>
</dbReference>
<dbReference type="Gene3D" id="3.30.565.10">
    <property type="entry name" value="Histidine kinase-like ATPase, C-terminal domain"/>
    <property type="match status" value="1"/>
</dbReference>
<dbReference type="EC" id="2.7.13.3" evidence="2"/>
<keyword evidence="6 13" id="KW-0418">Kinase</keyword>
<feature type="compositionally biased region" description="Gly residues" evidence="9">
    <location>
        <begin position="441"/>
        <end position="451"/>
    </location>
</feature>
<dbReference type="GO" id="GO:0005524">
    <property type="term" value="F:ATP binding"/>
    <property type="evidence" value="ECO:0007669"/>
    <property type="project" value="UniProtKB-KW"/>
</dbReference>
<sequence>MTTTAEGITSRARGTWWREAAIAAAAFALCLLGGALQDGGNTLSPPPAAAYGLAALSCAVLPLRHRTPLAALAVTTASGLLVRPLGLLLSPLAVAPAVVTAYSFARTARTERRAAGAVSLTSAALLAASAPWFGDLSWQDASRMGAVAAFPLVAGVLGRSVRNRRAYLDAVEERARRAEQGRESEARRRVAEERVRIARELHDLVAHQITLANAQATVAAHLFDTRPEQTRKSLRELVETTGHALDELRATVGLLRQSGDTSTPAEPAPGLDRLPPLVESFRRAGLEVSVHHEGTARPLPPGVDLTAYRIVQEALTNVTKHAGTGSARVRLAWHRDRVTLTVADDGGDTRRTTLTPTPTPTPTTSAPPSRPPGYGLIGMRERAAAVGGHLSAGRRPEGGFLVSAHLPFPPAKAVRRTADETTAGTQAAGTRAAEAAANEGRAGGARAGEGL</sequence>
<evidence type="ECO:0000256" key="4">
    <source>
        <dbReference type="ARBA" id="ARBA00022679"/>
    </source>
</evidence>
<evidence type="ECO:0000256" key="9">
    <source>
        <dbReference type="SAM" id="MobiDB-lite"/>
    </source>
</evidence>
<dbReference type="Pfam" id="PF02518">
    <property type="entry name" value="HATPase_c"/>
    <property type="match status" value="1"/>
</dbReference>
<feature type="region of interest" description="Disordered" evidence="9">
    <location>
        <begin position="417"/>
        <end position="451"/>
    </location>
</feature>
<dbReference type="GO" id="GO:0000155">
    <property type="term" value="F:phosphorelay sensor kinase activity"/>
    <property type="evidence" value="ECO:0007669"/>
    <property type="project" value="InterPro"/>
</dbReference>
<evidence type="ECO:0000256" key="2">
    <source>
        <dbReference type="ARBA" id="ARBA00012438"/>
    </source>
</evidence>
<evidence type="ECO:0000259" key="12">
    <source>
        <dbReference type="Pfam" id="PF07730"/>
    </source>
</evidence>
<dbReference type="Proteomes" id="UP000608024">
    <property type="component" value="Unassembled WGS sequence"/>
</dbReference>
<proteinExistence type="predicted"/>